<name>A0A848EE90_9PROT</name>
<proteinExistence type="predicted"/>
<keyword evidence="2" id="KW-1185">Reference proteome</keyword>
<dbReference type="AlphaFoldDB" id="A0A848EE90"/>
<accession>A0A848EE90</accession>
<organism evidence="1 2">
    <name type="scientific">Neoroseomonas marina</name>
    <dbReference type="NCBI Taxonomy" id="1232220"/>
    <lineage>
        <taxon>Bacteria</taxon>
        <taxon>Pseudomonadati</taxon>
        <taxon>Pseudomonadota</taxon>
        <taxon>Alphaproteobacteria</taxon>
        <taxon>Acetobacterales</taxon>
        <taxon>Acetobacteraceae</taxon>
        <taxon>Neoroseomonas</taxon>
    </lineage>
</organism>
<dbReference type="EMBL" id="JABBKX010000005">
    <property type="protein sequence ID" value="NMJ42811.1"/>
    <property type="molecule type" value="Genomic_DNA"/>
</dbReference>
<evidence type="ECO:0000313" key="1">
    <source>
        <dbReference type="EMBL" id="NMJ42811.1"/>
    </source>
</evidence>
<comment type="caution">
    <text evidence="1">The sequence shown here is derived from an EMBL/GenBank/DDBJ whole genome shotgun (WGS) entry which is preliminary data.</text>
</comment>
<dbReference type="RefSeq" id="WP_170055029.1">
    <property type="nucleotide sequence ID" value="NZ_JABBKX010000005.1"/>
</dbReference>
<sequence length="260" mass="28831">MLGSDDKVWRVNRRPRITAFELGEYIAADDDPRDTIVRGMKFERIARSTLYRTVRMAIARYLAGQSRDPTILEACRADLLNRRRSATSQQQSRNLDHEIAALDAFQKASPHLDTAGCIVTRASIQRPMVIEGVTVSVQPTIWLRFNRNRGLDLAGAVIVDPAKGGMLKSADAQAAALLASQVTAVMVHRLVERAITQDGVRASADHCIVFHSHRQTATPAPASHKRMARNVEAACRAIVRAWPDVEEPAGFDPKRATYRN</sequence>
<dbReference type="Proteomes" id="UP000548582">
    <property type="component" value="Unassembled WGS sequence"/>
</dbReference>
<evidence type="ECO:0000313" key="2">
    <source>
        <dbReference type="Proteomes" id="UP000548582"/>
    </source>
</evidence>
<reference evidence="1 2" key="1">
    <citation type="submission" date="2020-03" db="EMBL/GenBank/DDBJ databases">
        <authorList>
            <person name="Sun Q."/>
        </authorList>
    </citation>
    <scope>NUCLEOTIDE SEQUENCE [LARGE SCALE GENOMIC DNA]</scope>
    <source>
        <strain evidence="1 2">JC162</strain>
    </source>
</reference>
<protein>
    <submittedName>
        <fullName evidence="1">Uncharacterized protein</fullName>
    </submittedName>
</protein>
<gene>
    <name evidence="1" type="ORF">GWK16_16315</name>
</gene>